<dbReference type="AlphaFoldDB" id="A0AA37LA05"/>
<evidence type="ECO:0000256" key="1">
    <source>
        <dbReference type="SAM" id="MobiDB-lite"/>
    </source>
</evidence>
<protein>
    <submittedName>
        <fullName evidence="2">Uncharacterized protein</fullName>
    </submittedName>
</protein>
<comment type="caution">
    <text evidence="2">The sequence shown here is derived from an EMBL/GenBank/DDBJ whole genome shotgun (WGS) entry which is preliminary data.</text>
</comment>
<dbReference type="GeneID" id="73323113"/>
<sequence>MDKTSKPGTTPVNVFAKPIVIYQARAPQTRASGACVIDGQHDAVEATPKSSKRDAGSLTGDSERVMGRRAGH</sequence>
<reference evidence="2 3" key="1">
    <citation type="submission" date="2022-03" db="EMBL/GenBank/DDBJ databases">
        <title>Genome data of Colletotrichum spp.</title>
        <authorList>
            <person name="Utami Y.D."/>
            <person name="Hiruma K."/>
        </authorList>
    </citation>
    <scope>NUCLEOTIDE SEQUENCE [LARGE SCALE GENOMIC DNA]</scope>
    <source>
        <strain evidence="2 3">MAFF 239500</strain>
    </source>
</reference>
<dbReference type="Proteomes" id="UP001055115">
    <property type="component" value="Unassembled WGS sequence"/>
</dbReference>
<dbReference type="RefSeq" id="XP_049124480.1">
    <property type="nucleotide sequence ID" value="XM_049268523.1"/>
</dbReference>
<accession>A0AA37LA05</accession>
<feature type="compositionally biased region" description="Basic and acidic residues" evidence="1">
    <location>
        <begin position="51"/>
        <end position="66"/>
    </location>
</feature>
<proteinExistence type="predicted"/>
<keyword evidence="3" id="KW-1185">Reference proteome</keyword>
<evidence type="ECO:0000313" key="2">
    <source>
        <dbReference type="EMBL" id="GKT42130.1"/>
    </source>
</evidence>
<dbReference type="EMBL" id="BQXU01000004">
    <property type="protein sequence ID" value="GKT42130.1"/>
    <property type="molecule type" value="Genomic_DNA"/>
</dbReference>
<gene>
    <name evidence="2" type="ORF">ColSpa_02311</name>
</gene>
<name>A0AA37LA05_9PEZI</name>
<organism evidence="2 3">
    <name type="scientific">Colletotrichum spaethianum</name>
    <dbReference type="NCBI Taxonomy" id="700344"/>
    <lineage>
        <taxon>Eukaryota</taxon>
        <taxon>Fungi</taxon>
        <taxon>Dikarya</taxon>
        <taxon>Ascomycota</taxon>
        <taxon>Pezizomycotina</taxon>
        <taxon>Sordariomycetes</taxon>
        <taxon>Hypocreomycetidae</taxon>
        <taxon>Glomerellales</taxon>
        <taxon>Glomerellaceae</taxon>
        <taxon>Colletotrichum</taxon>
        <taxon>Colletotrichum spaethianum species complex</taxon>
    </lineage>
</organism>
<feature type="region of interest" description="Disordered" evidence="1">
    <location>
        <begin position="42"/>
        <end position="72"/>
    </location>
</feature>
<evidence type="ECO:0000313" key="3">
    <source>
        <dbReference type="Proteomes" id="UP001055115"/>
    </source>
</evidence>